<evidence type="ECO:0000313" key="3">
    <source>
        <dbReference type="Proteomes" id="UP001055167"/>
    </source>
</evidence>
<keyword evidence="3" id="KW-1185">Reference proteome</keyword>
<reference evidence="2" key="1">
    <citation type="journal article" date="2021" name="Front. Microbiol.">
        <title>Comprehensive Comparative Genomics and Phenotyping of Methylobacterium Species.</title>
        <authorList>
            <person name="Alessa O."/>
            <person name="Ogura Y."/>
            <person name="Fujitani Y."/>
            <person name="Takami H."/>
            <person name="Hayashi T."/>
            <person name="Sahin N."/>
            <person name="Tani A."/>
        </authorList>
    </citation>
    <scope>NUCLEOTIDE SEQUENCE</scope>
    <source>
        <strain evidence="2">KCTC 52305</strain>
    </source>
</reference>
<name>A0ABQ4R4B1_9HYPH</name>
<organism evidence="2 3">
    <name type="scientific">Methylobacterium crusticola</name>
    <dbReference type="NCBI Taxonomy" id="1697972"/>
    <lineage>
        <taxon>Bacteria</taxon>
        <taxon>Pseudomonadati</taxon>
        <taxon>Pseudomonadota</taxon>
        <taxon>Alphaproteobacteria</taxon>
        <taxon>Hyphomicrobiales</taxon>
        <taxon>Methylobacteriaceae</taxon>
        <taxon>Methylobacterium</taxon>
    </lineage>
</organism>
<reference evidence="2" key="2">
    <citation type="submission" date="2021-08" db="EMBL/GenBank/DDBJ databases">
        <authorList>
            <person name="Tani A."/>
            <person name="Ola A."/>
            <person name="Ogura Y."/>
            <person name="Katsura K."/>
            <person name="Hayashi T."/>
        </authorList>
    </citation>
    <scope>NUCLEOTIDE SEQUENCE</scope>
    <source>
        <strain evidence="2">KCTC 52305</strain>
    </source>
</reference>
<accession>A0ABQ4R4B1</accession>
<sequence>MMIDKAELEASQEHWRRVFGKPAPTATERQPTQEERIAAWAARHNPEQRSAPISETVMRIRRMLDVPGSEFAVGAERYAADGTRWRRTA</sequence>
<dbReference type="RefSeq" id="WP_128564986.1">
    <property type="nucleotide sequence ID" value="NZ_BPQH01000019.1"/>
</dbReference>
<protein>
    <submittedName>
        <fullName evidence="2">Uncharacterized protein</fullName>
    </submittedName>
</protein>
<gene>
    <name evidence="2" type="ORF">OPKNFCMD_5249</name>
</gene>
<evidence type="ECO:0000313" key="2">
    <source>
        <dbReference type="EMBL" id="GJD52483.1"/>
    </source>
</evidence>
<dbReference type="Proteomes" id="UP001055167">
    <property type="component" value="Unassembled WGS sequence"/>
</dbReference>
<proteinExistence type="predicted"/>
<comment type="caution">
    <text evidence="2">The sequence shown here is derived from an EMBL/GenBank/DDBJ whole genome shotgun (WGS) entry which is preliminary data.</text>
</comment>
<feature type="region of interest" description="Disordered" evidence="1">
    <location>
        <begin position="14"/>
        <end position="33"/>
    </location>
</feature>
<evidence type="ECO:0000256" key="1">
    <source>
        <dbReference type="SAM" id="MobiDB-lite"/>
    </source>
</evidence>
<dbReference type="EMBL" id="BPQH01000019">
    <property type="protein sequence ID" value="GJD52483.1"/>
    <property type="molecule type" value="Genomic_DNA"/>
</dbReference>